<keyword evidence="6" id="KW-1185">Reference proteome</keyword>
<comment type="similarity">
    <text evidence="2 3">Belongs to the outer membrane factor (OMF) (TC 1.B.17) family.</text>
</comment>
<evidence type="ECO:0000256" key="1">
    <source>
        <dbReference type="ARBA" id="ARBA00004459"/>
    </source>
</evidence>
<reference evidence="5 6" key="1">
    <citation type="submission" date="2018-10" db="EMBL/GenBank/DDBJ databases">
        <title>Genome Sequencing of Pantoea dispersa DSM 32899.</title>
        <authorList>
            <person name="Nawrath M."/>
            <person name="Ottenheim C."/>
            <person name="Wilm A."/>
            <person name="Zimmermann W."/>
            <person name="Wu J.C."/>
        </authorList>
    </citation>
    <scope>NUCLEOTIDE SEQUENCE [LARGE SCALE GENOMIC DNA]</scope>
    <source>
        <strain evidence="5 6">DSM 32899</strain>
        <plasmid evidence="5 6">unnamed2</plasmid>
    </source>
</reference>
<evidence type="ECO:0000256" key="2">
    <source>
        <dbReference type="ARBA" id="ARBA00007613"/>
    </source>
</evidence>
<dbReference type="EMBL" id="CP032704">
    <property type="protein sequence ID" value="QDY44456.1"/>
    <property type="molecule type" value="Genomic_DNA"/>
</dbReference>
<dbReference type="AlphaFoldDB" id="A0A518XK10"/>
<evidence type="ECO:0000256" key="4">
    <source>
        <dbReference type="SAM" id="Coils"/>
    </source>
</evidence>
<dbReference type="Pfam" id="PF02321">
    <property type="entry name" value="OEP"/>
    <property type="match status" value="2"/>
</dbReference>
<keyword evidence="5" id="KW-0614">Plasmid</keyword>
<dbReference type="GO" id="GO:0015562">
    <property type="term" value="F:efflux transmembrane transporter activity"/>
    <property type="evidence" value="ECO:0007669"/>
    <property type="project" value="InterPro"/>
</dbReference>
<evidence type="ECO:0000313" key="6">
    <source>
        <dbReference type="Proteomes" id="UP000319411"/>
    </source>
</evidence>
<dbReference type="GO" id="GO:0009279">
    <property type="term" value="C:cell outer membrane"/>
    <property type="evidence" value="ECO:0007669"/>
    <property type="project" value="UniProtKB-SubCell"/>
</dbReference>
<keyword evidence="3" id="KW-0472">Membrane</keyword>
<dbReference type="InterPro" id="IPR010131">
    <property type="entry name" value="MdtP/NodT-like"/>
</dbReference>
<dbReference type="InterPro" id="IPR003423">
    <property type="entry name" value="OMP_efflux"/>
</dbReference>
<dbReference type="Gene3D" id="1.20.1600.10">
    <property type="entry name" value="Outer membrane efflux proteins (OEP)"/>
    <property type="match status" value="1"/>
</dbReference>
<proteinExistence type="inferred from homology"/>
<name>A0A518XK10_9GAMM</name>
<dbReference type="Proteomes" id="UP000319411">
    <property type="component" value="Plasmid unnamed2"/>
</dbReference>
<keyword evidence="3" id="KW-0564">Palmitate</keyword>
<keyword evidence="4" id="KW-0175">Coiled coil</keyword>
<dbReference type="PANTHER" id="PTHR30203">
    <property type="entry name" value="OUTER MEMBRANE CATION EFFLUX PROTEIN"/>
    <property type="match status" value="1"/>
</dbReference>
<keyword evidence="3" id="KW-0812">Transmembrane</keyword>
<sequence length="468" mass="50814">MNFAHFKLAALPALIVMVTSGCTLQPDYKRPEAPVTKQWNDKSTHGAVASEMAWSEFFSDPTLRQLITLALKNNSDLKVAALNVESARAQYGVTRADLFPSVGASLTKTAEHLPGGLYSTQTTGPVTYQQYEGNLAVSSWELDFFGRIRSLRDEALETYFSYEATRQATQLSLIAEVAQAYITLCADADLKKVAKDTAESQQESLKLAQQKFAAGIVTEQDVLQAATSVKSAEADVSQYERQRRQAANALQLLLGTSLPAGVVENATLEKRWVFPELDSGLPSDVLTRRPDVIAAEHTLKAANANIGAARAAFFPSISLTASGGSASSSLSRLFDGGTGAWSFGPSISIPIFEGGKNRANLDVAEVSKRTEIVNYEKAIQQAFKEVSDALSGAATYDAEVQSRKENFEVNNRNYQLAALRYNNGADGYLEVLTAQRSLYSARQNYLSTLADSLDQKITLYKVLGGGWK</sequence>
<dbReference type="PANTHER" id="PTHR30203:SF32">
    <property type="entry name" value="CATION EFFLUX SYSTEM PROTEIN CUSC"/>
    <property type="match status" value="1"/>
</dbReference>
<dbReference type="PROSITE" id="PS51257">
    <property type="entry name" value="PROKAR_LIPOPROTEIN"/>
    <property type="match status" value="1"/>
</dbReference>
<comment type="subcellular location">
    <subcellularLocation>
        <location evidence="1 3">Cell outer membrane</location>
        <topology evidence="1 3">Lipid-anchor</topology>
    </subcellularLocation>
</comment>
<organism evidence="5 6">
    <name type="scientific">Candidatus Pantoea soli</name>
    <dbReference type="NCBI Taxonomy" id="3098669"/>
    <lineage>
        <taxon>Bacteria</taxon>
        <taxon>Pseudomonadati</taxon>
        <taxon>Pseudomonadota</taxon>
        <taxon>Gammaproteobacteria</taxon>
        <taxon>Enterobacterales</taxon>
        <taxon>Erwiniaceae</taxon>
        <taxon>Pantoea</taxon>
    </lineage>
</organism>
<dbReference type="SUPFAM" id="SSF56954">
    <property type="entry name" value="Outer membrane efflux proteins (OEP)"/>
    <property type="match status" value="1"/>
</dbReference>
<keyword evidence="3" id="KW-0449">Lipoprotein</keyword>
<keyword evidence="3" id="KW-1134">Transmembrane beta strand</keyword>
<protein>
    <submittedName>
        <fullName evidence="5">Efflux transporter outer membrane subunit</fullName>
    </submittedName>
</protein>
<evidence type="ECO:0000313" key="5">
    <source>
        <dbReference type="EMBL" id="QDY44456.1"/>
    </source>
</evidence>
<dbReference type="Gene3D" id="2.20.200.10">
    <property type="entry name" value="Outer membrane efflux proteins (OEP)"/>
    <property type="match status" value="1"/>
</dbReference>
<dbReference type="NCBIfam" id="TIGR01845">
    <property type="entry name" value="outer_NodT"/>
    <property type="match status" value="1"/>
</dbReference>
<dbReference type="KEGG" id="pdis:D8B20_20100"/>
<dbReference type="OrthoDB" id="9770517at2"/>
<evidence type="ECO:0000256" key="3">
    <source>
        <dbReference type="RuleBase" id="RU362097"/>
    </source>
</evidence>
<gene>
    <name evidence="5" type="ORF">D8B20_20100</name>
</gene>
<accession>A0A518XK10</accession>
<geneLocation type="plasmid" evidence="5 6">
    <name>unnamed2</name>
</geneLocation>
<feature type="coiled-coil region" evidence="4">
    <location>
        <begin position="191"/>
        <end position="249"/>
    </location>
</feature>